<dbReference type="InterPro" id="IPR018228">
    <property type="entry name" value="DNase_TatD-rel_CS"/>
</dbReference>
<dbReference type="InterPro" id="IPR032466">
    <property type="entry name" value="Metal_Hydrolase"/>
</dbReference>
<evidence type="ECO:0000313" key="3">
    <source>
        <dbReference type="EMBL" id="RRJ25587.1"/>
    </source>
</evidence>
<gene>
    <name evidence="3" type="ORF">EHV10_08160</name>
</gene>
<reference evidence="3 4" key="1">
    <citation type="submission" date="2018-11" db="EMBL/GenBank/DDBJ databases">
        <title>Genome sequencing of Lachnoanaerobaculum sp. KCOM 2030 (= ChDC B114).</title>
        <authorList>
            <person name="Kook J.-K."/>
            <person name="Park S.-N."/>
            <person name="Lim Y.K."/>
        </authorList>
    </citation>
    <scope>NUCLEOTIDE SEQUENCE [LARGE SCALE GENOMIC DNA]</scope>
    <source>
        <strain evidence="3 4">KCOM 2030</strain>
    </source>
</reference>
<dbReference type="AlphaFoldDB" id="A0A3P3QWE5"/>
<feature type="binding site" evidence="2">
    <location>
        <position position="88"/>
    </location>
    <ligand>
        <name>a divalent metal cation</name>
        <dbReference type="ChEBI" id="CHEBI:60240"/>
        <label>1</label>
    </ligand>
</feature>
<evidence type="ECO:0000256" key="2">
    <source>
        <dbReference type="PIRSR" id="PIRSR005902-1"/>
    </source>
</evidence>
<dbReference type="PANTHER" id="PTHR46124:SF2">
    <property type="entry name" value="D-AMINOACYL-TRNA DEACYLASE"/>
    <property type="match status" value="1"/>
</dbReference>
<evidence type="ECO:0000313" key="4">
    <source>
        <dbReference type="Proteomes" id="UP000272490"/>
    </source>
</evidence>
<keyword evidence="4" id="KW-1185">Reference proteome</keyword>
<dbReference type="GO" id="GO:0046872">
    <property type="term" value="F:metal ion binding"/>
    <property type="evidence" value="ECO:0007669"/>
    <property type="project" value="UniProtKB-KW"/>
</dbReference>
<proteinExistence type="predicted"/>
<dbReference type="PANTHER" id="PTHR46124">
    <property type="entry name" value="D-AMINOACYL-TRNA DEACYLASE"/>
    <property type="match status" value="1"/>
</dbReference>
<dbReference type="SUPFAM" id="SSF51556">
    <property type="entry name" value="Metallo-dependent hydrolases"/>
    <property type="match status" value="1"/>
</dbReference>
<keyword evidence="2" id="KW-0479">Metal-binding</keyword>
<name>A0A3P3QWE5_9FIRM</name>
<organism evidence="3 4">
    <name type="scientific">Lachnoanaerobaculum gingivalis</name>
    <dbReference type="NCBI Taxonomy" id="2490855"/>
    <lineage>
        <taxon>Bacteria</taxon>
        <taxon>Bacillati</taxon>
        <taxon>Bacillota</taxon>
        <taxon>Clostridia</taxon>
        <taxon>Lachnospirales</taxon>
        <taxon>Lachnospiraceae</taxon>
        <taxon>Lachnoanaerobaculum</taxon>
    </lineage>
</organism>
<dbReference type="GO" id="GO:0016788">
    <property type="term" value="F:hydrolase activity, acting on ester bonds"/>
    <property type="evidence" value="ECO:0007669"/>
    <property type="project" value="InterPro"/>
</dbReference>
<protein>
    <submittedName>
        <fullName evidence="3">TatD family deoxyribonuclease</fullName>
    </submittedName>
</protein>
<evidence type="ECO:0000256" key="1">
    <source>
        <dbReference type="ARBA" id="ARBA00022801"/>
    </source>
</evidence>
<dbReference type="InterPro" id="IPR001130">
    <property type="entry name" value="TatD-like"/>
</dbReference>
<feature type="binding site" evidence="2">
    <location>
        <position position="195"/>
    </location>
    <ligand>
        <name>a divalent metal cation</name>
        <dbReference type="ChEBI" id="CHEBI:60240"/>
        <label>1</label>
    </ligand>
</feature>
<dbReference type="Pfam" id="PF01026">
    <property type="entry name" value="TatD_DNase"/>
    <property type="match status" value="1"/>
</dbReference>
<dbReference type="PIRSF" id="PIRSF005902">
    <property type="entry name" value="DNase_TatD"/>
    <property type="match status" value="1"/>
</dbReference>
<feature type="binding site" evidence="2">
    <location>
        <position position="125"/>
    </location>
    <ligand>
        <name>a divalent metal cation</name>
        <dbReference type="ChEBI" id="CHEBI:60240"/>
        <label>2</label>
    </ligand>
</feature>
<feature type="binding site" evidence="2">
    <location>
        <position position="147"/>
    </location>
    <ligand>
        <name>a divalent metal cation</name>
        <dbReference type="ChEBI" id="CHEBI:60240"/>
        <label>2</label>
    </ligand>
</feature>
<dbReference type="EMBL" id="RRCO01000003">
    <property type="protein sequence ID" value="RRJ25587.1"/>
    <property type="molecule type" value="Genomic_DNA"/>
</dbReference>
<dbReference type="PROSITE" id="PS01137">
    <property type="entry name" value="TATD_1"/>
    <property type="match status" value="1"/>
</dbReference>
<comment type="caution">
    <text evidence="3">The sequence shown here is derived from an EMBL/GenBank/DDBJ whole genome shotgun (WGS) entry which is preliminary data.</text>
</comment>
<dbReference type="OrthoDB" id="9810005at2"/>
<feature type="binding site" evidence="2">
    <location>
        <position position="9"/>
    </location>
    <ligand>
        <name>a divalent metal cation</name>
        <dbReference type="ChEBI" id="CHEBI:60240"/>
        <label>1</label>
    </ligand>
</feature>
<dbReference type="Proteomes" id="UP000272490">
    <property type="component" value="Unassembled WGS sequence"/>
</dbReference>
<dbReference type="RefSeq" id="WP_128674216.1">
    <property type="nucleotide sequence ID" value="NZ_RRCO01000003.1"/>
</dbReference>
<keyword evidence="1" id="KW-0378">Hydrolase</keyword>
<sequence>MNEFLMDAHMHFDLYKDKIEVLHYIEAVKSYTIAMTNLPDIYNRYEKLVGRYKYTQIAIGYHPELVKDFPNQIELFKKLSVKSRYIGEVGLDGSTNDKRICLDQERIFSEILEFLTGKNKVLSVHSRHASKDVLKHLDGFAGTVIMHWYSGRIQDLEEAIDRGYYFSINPQMLNSKSGANIISKIPVQRILLESDAPFIPSLKSQYSIDFNDIIYEYFSNMYNVTKKQVEHRVKANFEEIVKTKDSI</sequence>
<accession>A0A3P3QWE5</accession>
<feature type="binding site" evidence="2">
    <location>
        <position position="11"/>
    </location>
    <ligand>
        <name>a divalent metal cation</name>
        <dbReference type="ChEBI" id="CHEBI:60240"/>
        <label>1</label>
    </ligand>
</feature>
<dbReference type="Gene3D" id="3.20.20.140">
    <property type="entry name" value="Metal-dependent hydrolases"/>
    <property type="match status" value="1"/>
</dbReference>